<feature type="domain" description="GOLD" evidence="2">
    <location>
        <begin position="21"/>
        <end position="62"/>
    </location>
</feature>
<evidence type="ECO:0000256" key="1">
    <source>
        <dbReference type="SAM" id="SignalP"/>
    </source>
</evidence>
<evidence type="ECO:0000313" key="4">
    <source>
        <dbReference type="Proteomes" id="UP000717515"/>
    </source>
</evidence>
<dbReference type="AlphaFoldDB" id="A0A9P7ZX53"/>
<protein>
    <recommendedName>
        <fullName evidence="2">GOLD domain-containing protein</fullName>
    </recommendedName>
</protein>
<dbReference type="InterPro" id="IPR036598">
    <property type="entry name" value="GOLD_dom_sf"/>
</dbReference>
<keyword evidence="1" id="KW-0732">Signal</keyword>
<evidence type="ECO:0000259" key="2">
    <source>
        <dbReference type="Pfam" id="PF01105"/>
    </source>
</evidence>
<feature type="signal peptide" evidence="1">
    <location>
        <begin position="1"/>
        <end position="21"/>
    </location>
</feature>
<reference evidence="3" key="1">
    <citation type="submission" date="2021-07" db="EMBL/GenBank/DDBJ databases">
        <title>Draft genome of Mortierella alpina, strain LL118, isolated from an aspen leaf litter sample.</title>
        <authorList>
            <person name="Yang S."/>
            <person name="Vinatzer B.A."/>
        </authorList>
    </citation>
    <scope>NUCLEOTIDE SEQUENCE</scope>
    <source>
        <strain evidence="3">LL118</strain>
    </source>
</reference>
<comment type="caution">
    <text evidence="3">The sequence shown here is derived from an EMBL/GenBank/DDBJ whole genome shotgun (WGS) entry which is preliminary data.</text>
</comment>
<dbReference type="InterPro" id="IPR009038">
    <property type="entry name" value="GOLD_dom"/>
</dbReference>
<dbReference type="Proteomes" id="UP000717515">
    <property type="component" value="Unassembled WGS sequence"/>
</dbReference>
<proteinExistence type="predicted"/>
<sequence>MAHRLMFFSIVLLSALYCVTAFNVGVPPQQRRCFFEMLDKGDYLHISFQVGEGGHLDIDFWATYGPE</sequence>
<name>A0A9P7ZX53_MORAP</name>
<dbReference type="SUPFAM" id="SSF101576">
    <property type="entry name" value="Supernatant protein factor (SPF), C-terminal domain"/>
    <property type="match status" value="1"/>
</dbReference>
<feature type="chain" id="PRO_5040373807" description="GOLD domain-containing protein" evidence="1">
    <location>
        <begin position="22"/>
        <end position="67"/>
    </location>
</feature>
<dbReference type="EMBL" id="JAIFTL010000540">
    <property type="protein sequence ID" value="KAG9319220.1"/>
    <property type="molecule type" value="Genomic_DNA"/>
</dbReference>
<gene>
    <name evidence="3" type="ORF">KVV02_003766</name>
</gene>
<evidence type="ECO:0000313" key="3">
    <source>
        <dbReference type="EMBL" id="KAG9319220.1"/>
    </source>
</evidence>
<dbReference type="Pfam" id="PF01105">
    <property type="entry name" value="EMP24_GP25L"/>
    <property type="match status" value="1"/>
</dbReference>
<organism evidence="3 4">
    <name type="scientific">Mortierella alpina</name>
    <name type="common">Oleaginous fungus</name>
    <name type="synonym">Mortierella renispora</name>
    <dbReference type="NCBI Taxonomy" id="64518"/>
    <lineage>
        <taxon>Eukaryota</taxon>
        <taxon>Fungi</taxon>
        <taxon>Fungi incertae sedis</taxon>
        <taxon>Mucoromycota</taxon>
        <taxon>Mortierellomycotina</taxon>
        <taxon>Mortierellomycetes</taxon>
        <taxon>Mortierellales</taxon>
        <taxon>Mortierellaceae</taxon>
        <taxon>Mortierella</taxon>
    </lineage>
</organism>
<accession>A0A9P7ZX53</accession>